<evidence type="ECO:0000313" key="2">
    <source>
        <dbReference type="Proteomes" id="UP000002742"/>
    </source>
</evidence>
<reference evidence="1 2" key="2">
    <citation type="journal article" date="2011" name="J. Bacteriol.">
        <title>Genomes of three methylotrophs from a single niche uncover genetic and metabolic divergence of Methylophilaceae.</title>
        <authorList>
            <person name="Lapidus A."/>
            <person name="Clum A."/>
            <person name="Labutti K."/>
            <person name="Kaluzhnaya M.G."/>
            <person name="Lim S."/>
            <person name="Beck D.A."/>
            <person name="Glavina Del Rio T."/>
            <person name="Nolan M."/>
            <person name="Mavromatis K."/>
            <person name="Huntemann M."/>
            <person name="Lucas S."/>
            <person name="Lidstrom M.E."/>
            <person name="Ivanova N."/>
            <person name="Chistoserdova L."/>
        </authorList>
    </citation>
    <scope>NUCLEOTIDE SEQUENCE [LARGE SCALE GENOMIC DNA]</scope>
    <source>
        <strain evidence="2">JLW8 / ATCC BAA-1282 / DSM 17540</strain>
    </source>
</reference>
<protein>
    <recommendedName>
        <fullName evidence="3">MSHA biogenesis protein MshP</fullName>
    </recommendedName>
</protein>
<dbReference type="STRING" id="583345.Mmol_1200"/>
<dbReference type="RefSeq" id="WP_015832141.1">
    <property type="nucleotide sequence ID" value="NC_012968.1"/>
</dbReference>
<dbReference type="Proteomes" id="UP000002742">
    <property type="component" value="Chromosome"/>
</dbReference>
<dbReference type="KEGG" id="mmb:Mmol_1200"/>
<dbReference type="EMBL" id="CP001672">
    <property type="protein sequence ID" value="ACT48106.1"/>
    <property type="molecule type" value="Genomic_DNA"/>
</dbReference>
<name>C6WW07_METML</name>
<dbReference type="HOGENOM" id="CLU_125980_0_0_4"/>
<gene>
    <name evidence="1" type="ordered locus">Mmol_1200</name>
</gene>
<dbReference type="OrthoDB" id="8536494at2"/>
<keyword evidence="2" id="KW-1185">Reference proteome</keyword>
<dbReference type="eggNOG" id="COG4726">
    <property type="taxonomic scope" value="Bacteria"/>
</dbReference>
<proteinExistence type="predicted"/>
<reference evidence="2" key="1">
    <citation type="submission" date="2009-07" db="EMBL/GenBank/DDBJ databases">
        <title>Complete sequence of Methylotenera mobilis JLW8.</title>
        <authorList>
            <consortium name="US DOE Joint Genome Institute"/>
            <person name="Lucas S."/>
            <person name="Copeland A."/>
            <person name="Lapidus A."/>
            <person name="Glavina del Rio T."/>
            <person name="Tice H."/>
            <person name="Bruce D."/>
            <person name="Goodwin L."/>
            <person name="Pitluck S."/>
            <person name="LaButti K.M."/>
            <person name="Clum A."/>
            <person name="Larimer F."/>
            <person name="Land M."/>
            <person name="Hauser L."/>
            <person name="Kyrpides N."/>
            <person name="Mikhailova N."/>
            <person name="Kayluzhnaya M."/>
            <person name="Chistoserdova L."/>
        </authorList>
    </citation>
    <scope>NUCLEOTIDE SEQUENCE [LARGE SCALE GENOMIC DNA]</scope>
    <source>
        <strain evidence="2">JLW8 / ATCC BAA-1282 / DSM 17540</strain>
    </source>
</reference>
<dbReference type="AlphaFoldDB" id="C6WW07"/>
<evidence type="ECO:0000313" key="1">
    <source>
        <dbReference type="EMBL" id="ACT48106.1"/>
    </source>
</evidence>
<evidence type="ECO:0008006" key="3">
    <source>
        <dbReference type="Google" id="ProtNLM"/>
    </source>
</evidence>
<accession>C6WW07</accession>
<sequence>MNKHYARGFLLPAAIFLLVILAALGAYALNISSIQQATSRQDVQGAQAYQAARAGLELAIFQVLDPGTANLVNCPAPATINIESYLVSITCSQSVDYFEQGTDRTIRIFEITSTASSGVAGTIEYSERRLQATVSKCRATDTTPASQPVQLGQNNI</sequence>
<organism evidence="1 2">
    <name type="scientific">Methylotenera mobilis (strain JLW8 / ATCC BAA-1282 / DSM 17540)</name>
    <dbReference type="NCBI Taxonomy" id="583345"/>
    <lineage>
        <taxon>Bacteria</taxon>
        <taxon>Pseudomonadati</taxon>
        <taxon>Pseudomonadota</taxon>
        <taxon>Betaproteobacteria</taxon>
        <taxon>Nitrosomonadales</taxon>
        <taxon>Methylophilaceae</taxon>
        <taxon>Methylotenera</taxon>
    </lineage>
</organism>